<comment type="caution">
    <text evidence="2">The sequence shown here is derived from an EMBL/GenBank/DDBJ whole genome shotgun (WGS) entry which is preliminary data.</text>
</comment>
<keyword evidence="1" id="KW-1133">Transmembrane helix</keyword>
<keyword evidence="3" id="KW-1185">Reference proteome</keyword>
<feature type="transmembrane region" description="Helical" evidence="1">
    <location>
        <begin position="12"/>
        <end position="33"/>
    </location>
</feature>
<keyword evidence="1" id="KW-0472">Membrane</keyword>
<gene>
    <name evidence="2" type="ORF">TrST_g9431</name>
</gene>
<accession>A0A9W7EEP6</accession>
<sequence>MFNQLKKPSTGNITFFCLGMAVMLLLITSFMSFPCTPAADFHNSKISKPLSTDCHDSRAPFDAPFPVVKKRPFLPELDDEFYHLNCLNSDGDFGNAGSLKSDQTNKLRPAQRLIGHKKILEFKGGHSCFFETGTNHGGTTQLMAPIYKSVYSIEKFEDFYNENVERFKNVPNVNIVLGDTAVKLKELTEIEPFLGGCVYWLDAHNSYENPEWGTNAGVSPLLKELSIIMNSQGHQNAFIGIDDYDMFGVTGIIDKDLGEIKAPYPSPAVARDHVCETWPRAEFMIGKRQIYIMDKPFFP</sequence>
<reference evidence="3" key="1">
    <citation type="journal article" date="2023" name="Commun. Biol.">
        <title>Genome analysis of Parmales, the sister group of diatoms, reveals the evolutionary specialization of diatoms from phago-mixotrophs to photoautotrophs.</title>
        <authorList>
            <person name="Ban H."/>
            <person name="Sato S."/>
            <person name="Yoshikawa S."/>
            <person name="Yamada K."/>
            <person name="Nakamura Y."/>
            <person name="Ichinomiya M."/>
            <person name="Sato N."/>
            <person name="Blanc-Mathieu R."/>
            <person name="Endo H."/>
            <person name="Kuwata A."/>
            <person name="Ogata H."/>
        </authorList>
    </citation>
    <scope>NUCLEOTIDE SEQUENCE [LARGE SCALE GENOMIC DNA]</scope>
    <source>
        <strain evidence="3">NIES 3701</strain>
    </source>
</reference>
<evidence type="ECO:0000313" key="3">
    <source>
        <dbReference type="Proteomes" id="UP001165085"/>
    </source>
</evidence>
<dbReference type="Proteomes" id="UP001165085">
    <property type="component" value="Unassembled WGS sequence"/>
</dbReference>
<dbReference type="AlphaFoldDB" id="A0A9W7EEP6"/>
<organism evidence="2 3">
    <name type="scientific">Triparma strigata</name>
    <dbReference type="NCBI Taxonomy" id="1606541"/>
    <lineage>
        <taxon>Eukaryota</taxon>
        <taxon>Sar</taxon>
        <taxon>Stramenopiles</taxon>
        <taxon>Ochrophyta</taxon>
        <taxon>Bolidophyceae</taxon>
        <taxon>Parmales</taxon>
        <taxon>Triparmaceae</taxon>
        <taxon>Triparma</taxon>
    </lineage>
</organism>
<dbReference type="SUPFAM" id="SSF53335">
    <property type="entry name" value="S-adenosyl-L-methionine-dependent methyltransferases"/>
    <property type="match status" value="1"/>
</dbReference>
<name>A0A9W7EEP6_9STRA</name>
<dbReference type="EMBL" id="BRXY01000195">
    <property type="protein sequence ID" value="GMH76038.1"/>
    <property type="molecule type" value="Genomic_DNA"/>
</dbReference>
<protein>
    <submittedName>
        <fullName evidence="2">Uncharacterized protein</fullName>
    </submittedName>
</protein>
<evidence type="ECO:0000313" key="2">
    <source>
        <dbReference type="EMBL" id="GMH76038.1"/>
    </source>
</evidence>
<dbReference type="InterPro" id="IPR029063">
    <property type="entry name" value="SAM-dependent_MTases_sf"/>
</dbReference>
<keyword evidence="1" id="KW-0812">Transmembrane</keyword>
<evidence type="ECO:0000256" key="1">
    <source>
        <dbReference type="SAM" id="Phobius"/>
    </source>
</evidence>
<proteinExistence type="predicted"/>